<dbReference type="EMBL" id="AP021858">
    <property type="protein sequence ID" value="BBO23478.1"/>
    <property type="molecule type" value="Genomic_DNA"/>
</dbReference>
<reference evidence="1" key="1">
    <citation type="journal article" name="DNA Res.">
        <title>The physiological potential of anammox bacteria as revealed by their core genome structure.</title>
        <authorList>
            <person name="Okubo T."/>
            <person name="Toyoda A."/>
            <person name="Fukuhara K."/>
            <person name="Uchiyama I."/>
            <person name="Harigaya Y."/>
            <person name="Kuroiwa M."/>
            <person name="Suzuki T."/>
            <person name="Murakami Y."/>
            <person name="Suwa Y."/>
            <person name="Takami H."/>
        </authorList>
    </citation>
    <scope>NUCLEOTIDE SEQUENCE</scope>
    <source>
        <strain evidence="1">317325-2</strain>
    </source>
</reference>
<sequence length="283" mass="32006">MILGEGMGSRSGFALVACIVIAVAGQQKQRSVYEAEILSSRTTLDQERVVRKAVASERLGEYAAAFKKLIQEKSGEKFLYGFMRSYYWEMLLRAHVGYGIPAPRGMSDFTGVFESCRKVPHVLEGDAAALAGYYWWLRLYSSYEPGLAPPKEEYSYETIKVNGKPTKVKFIRVVADPAKDRRLAELFGMMKKLNPNDPMVLEIAAIRESDASKSYDLMKKAYDAGGKDLFPERALLHLYEKAKKLGRNDKATLHKKELQSWLEANKRSAWAIAFSREHPEFKG</sequence>
<gene>
    <name evidence="1" type="ORF">NPRO_10730</name>
</gene>
<evidence type="ECO:0000313" key="2">
    <source>
        <dbReference type="Proteomes" id="UP000662873"/>
    </source>
</evidence>
<organism evidence="1 2">
    <name type="scientific">Candidatus Nitrosymbiomonas proteolyticus</name>
    <dbReference type="NCBI Taxonomy" id="2608984"/>
    <lineage>
        <taxon>Bacteria</taxon>
        <taxon>Bacillati</taxon>
        <taxon>Armatimonadota</taxon>
        <taxon>Armatimonadota incertae sedis</taxon>
        <taxon>Candidatus Nitrosymbiomonas</taxon>
    </lineage>
</organism>
<protein>
    <submittedName>
        <fullName evidence="1">Uncharacterized protein</fullName>
    </submittedName>
</protein>
<dbReference type="Proteomes" id="UP000662873">
    <property type="component" value="Chromosome"/>
</dbReference>
<dbReference type="KEGG" id="npy:NPRO_10730"/>
<accession>A0A809R9Z9</accession>
<proteinExistence type="predicted"/>
<dbReference type="AlphaFoldDB" id="A0A809R9Z9"/>
<evidence type="ECO:0000313" key="1">
    <source>
        <dbReference type="EMBL" id="BBO23478.1"/>
    </source>
</evidence>
<name>A0A809R9Z9_9BACT</name>